<sequence length="346" mass="38646">MLQNRQLVETSLGTLDLRVYRQSFPGALSQQGSWKPLISQGDDGNPTDRSAARPNNGGSEGQGAGKSGGKVPAKPPPANSNDKKKCRVLAKQSSHHLGRLKNTLRLKSCDKNDETQISDMVVTTMTYESNAKPTVWTTACDPANAQACYHYSSANSINTNWATLECPQEAATTSHRFEGKVVGAWSDEHKGEGWKDAPHRTYKKQSDRDEWPPAYLLAKNAPEFTLGRKKGGQRIRWIPWSDNQGTAKHWKGGTNGKKGPTVNQKKNNYEITEMSIKVDVRPKFSLRFRHKTPKDDGLWDNGCWPRSAAKDDPGFALLGIDEWYDKHKSLPKWDYTDEYKKGTNGD</sequence>
<dbReference type="EMBL" id="CAJSTJ010000151">
    <property type="protein sequence ID" value="CAG7562534.1"/>
    <property type="molecule type" value="Genomic_DNA"/>
</dbReference>
<proteinExistence type="predicted"/>
<feature type="region of interest" description="Disordered" evidence="1">
    <location>
        <begin position="28"/>
        <end position="85"/>
    </location>
</feature>
<evidence type="ECO:0000313" key="2">
    <source>
        <dbReference type="EMBL" id="CAG7562534.1"/>
    </source>
</evidence>
<gene>
    <name evidence="2" type="ORF">FEQUK3_LOCUS8313</name>
</gene>
<reference evidence="2" key="1">
    <citation type="submission" date="2021-05" db="EMBL/GenBank/DDBJ databases">
        <authorList>
            <person name="Khan N."/>
        </authorList>
    </citation>
    <scope>NUCLEOTIDE SEQUENCE</scope>
</reference>
<evidence type="ECO:0000313" key="3">
    <source>
        <dbReference type="Proteomes" id="UP000693738"/>
    </source>
</evidence>
<protein>
    <submittedName>
        <fullName evidence="2">Uncharacterized protein</fullName>
    </submittedName>
</protein>
<dbReference type="Proteomes" id="UP000693738">
    <property type="component" value="Unassembled WGS sequence"/>
</dbReference>
<feature type="compositionally biased region" description="Gly residues" evidence="1">
    <location>
        <begin position="58"/>
        <end position="68"/>
    </location>
</feature>
<organism evidence="2 3">
    <name type="scientific">Fusarium equiseti</name>
    <name type="common">Fusarium scirpi</name>
    <dbReference type="NCBI Taxonomy" id="61235"/>
    <lineage>
        <taxon>Eukaryota</taxon>
        <taxon>Fungi</taxon>
        <taxon>Dikarya</taxon>
        <taxon>Ascomycota</taxon>
        <taxon>Pezizomycotina</taxon>
        <taxon>Sordariomycetes</taxon>
        <taxon>Hypocreomycetidae</taxon>
        <taxon>Hypocreales</taxon>
        <taxon>Nectriaceae</taxon>
        <taxon>Fusarium</taxon>
        <taxon>Fusarium incarnatum-equiseti species complex</taxon>
    </lineage>
</organism>
<accession>A0A8J2J2Y4</accession>
<evidence type="ECO:0000256" key="1">
    <source>
        <dbReference type="SAM" id="MobiDB-lite"/>
    </source>
</evidence>
<dbReference type="AlphaFoldDB" id="A0A8J2J2Y4"/>
<comment type="caution">
    <text evidence="2">The sequence shown here is derived from an EMBL/GenBank/DDBJ whole genome shotgun (WGS) entry which is preliminary data.</text>
</comment>
<name>A0A8J2J2Y4_FUSEQ</name>